<accession>A0ABP0EPG1</accession>
<dbReference type="EMBL" id="CAWVOH010000001">
    <property type="protein sequence ID" value="CAK8054158.1"/>
    <property type="molecule type" value="Genomic_DNA"/>
</dbReference>
<gene>
    <name evidence="1" type="ORF">R54876_GBNLAHCA_00719</name>
</gene>
<reference evidence="1 2" key="1">
    <citation type="submission" date="2024-01" db="EMBL/GenBank/DDBJ databases">
        <authorList>
            <person name="Botero Cardona J."/>
        </authorList>
    </citation>
    <scope>NUCLEOTIDE SEQUENCE [LARGE SCALE GENOMIC DNA]</scope>
    <source>
        <strain evidence="1 2">LMG 33000</strain>
    </source>
</reference>
<evidence type="ECO:0000313" key="1">
    <source>
        <dbReference type="EMBL" id="CAK8054158.1"/>
    </source>
</evidence>
<keyword evidence="2" id="KW-1185">Reference proteome</keyword>
<dbReference type="Proteomes" id="UP001314241">
    <property type="component" value="Unassembled WGS sequence"/>
</dbReference>
<organism evidence="1 2">
    <name type="scientific">Eupransor demetentiae</name>
    <dbReference type="NCBI Taxonomy" id="3109584"/>
    <lineage>
        <taxon>Bacteria</taxon>
        <taxon>Bacillati</taxon>
        <taxon>Bacillota</taxon>
        <taxon>Bacilli</taxon>
        <taxon>Lactobacillales</taxon>
        <taxon>Lactobacillaceae</taxon>
        <taxon>Eupransor</taxon>
    </lineage>
</organism>
<comment type="caution">
    <text evidence="1">The sequence shown here is derived from an EMBL/GenBank/DDBJ whole genome shotgun (WGS) entry which is preliminary data.</text>
</comment>
<name>A0ABP0EPG1_9LACO</name>
<dbReference type="RefSeq" id="WP_349641696.1">
    <property type="nucleotide sequence ID" value="NZ_CAWVOH010000001.1"/>
</dbReference>
<protein>
    <submittedName>
        <fullName evidence="1">Uncharacterized protein</fullName>
    </submittedName>
</protein>
<sequence length="81" mass="9271">MTKHIYANLAPNAWTDLTTDKDCIVSNDCLSPVDWYKSNGVMDSLTMNQTPGYLTDYPFVNVHFNGKDYRVSPFDFQIITD</sequence>
<proteinExistence type="predicted"/>
<evidence type="ECO:0000313" key="2">
    <source>
        <dbReference type="Proteomes" id="UP001314241"/>
    </source>
</evidence>